<dbReference type="AlphaFoldDB" id="A0A4C1ZBC9"/>
<proteinExistence type="predicted"/>
<evidence type="ECO:0000313" key="2">
    <source>
        <dbReference type="Proteomes" id="UP000299102"/>
    </source>
</evidence>
<gene>
    <name evidence="1" type="ORF">EVAR_59148_1</name>
</gene>
<reference evidence="1 2" key="1">
    <citation type="journal article" date="2019" name="Commun. Biol.">
        <title>The bagworm genome reveals a unique fibroin gene that provides high tensile strength.</title>
        <authorList>
            <person name="Kono N."/>
            <person name="Nakamura H."/>
            <person name="Ohtoshi R."/>
            <person name="Tomita M."/>
            <person name="Numata K."/>
            <person name="Arakawa K."/>
        </authorList>
    </citation>
    <scope>NUCLEOTIDE SEQUENCE [LARGE SCALE GENOMIC DNA]</scope>
</reference>
<protein>
    <submittedName>
        <fullName evidence="1">Uncharacterized protein</fullName>
    </submittedName>
</protein>
<keyword evidence="2" id="KW-1185">Reference proteome</keyword>
<sequence length="94" mass="10663">MPVYDAIFSQLRRFNSRSRRATSARPPRGSAADENPARLHIALKKVGFRILVGFISYASYKSGRRAGAELIFDLDLVRFVREGVPRGLCRLKRL</sequence>
<organism evidence="1 2">
    <name type="scientific">Eumeta variegata</name>
    <name type="common">Bagworm moth</name>
    <name type="synonym">Eumeta japonica</name>
    <dbReference type="NCBI Taxonomy" id="151549"/>
    <lineage>
        <taxon>Eukaryota</taxon>
        <taxon>Metazoa</taxon>
        <taxon>Ecdysozoa</taxon>
        <taxon>Arthropoda</taxon>
        <taxon>Hexapoda</taxon>
        <taxon>Insecta</taxon>
        <taxon>Pterygota</taxon>
        <taxon>Neoptera</taxon>
        <taxon>Endopterygota</taxon>
        <taxon>Lepidoptera</taxon>
        <taxon>Glossata</taxon>
        <taxon>Ditrysia</taxon>
        <taxon>Tineoidea</taxon>
        <taxon>Psychidae</taxon>
        <taxon>Oiketicinae</taxon>
        <taxon>Eumeta</taxon>
    </lineage>
</organism>
<name>A0A4C1ZBC9_EUMVA</name>
<evidence type="ECO:0000313" key="1">
    <source>
        <dbReference type="EMBL" id="GBP85128.1"/>
    </source>
</evidence>
<accession>A0A4C1ZBC9</accession>
<comment type="caution">
    <text evidence="1">The sequence shown here is derived from an EMBL/GenBank/DDBJ whole genome shotgun (WGS) entry which is preliminary data.</text>
</comment>
<dbReference type="Proteomes" id="UP000299102">
    <property type="component" value="Unassembled WGS sequence"/>
</dbReference>
<dbReference type="EMBL" id="BGZK01001717">
    <property type="protein sequence ID" value="GBP85128.1"/>
    <property type="molecule type" value="Genomic_DNA"/>
</dbReference>